<protein>
    <submittedName>
        <fullName evidence="1">tRNA 2-thiocytidine biosynthesis protein TtcA</fullName>
    </submittedName>
</protein>
<accession>A0A5A7R602</accession>
<proteinExistence type="predicted"/>
<dbReference type="AlphaFoldDB" id="A0A5A7R602"/>
<sequence>MIVAMSPAVKLSFSSSQPNANAGIAAFSAPNISSVKKYFKKGKHSNRKNVDIYLVSQVEGRTVLRGKGVEVLTVMIDAGYTFSSSSNLGTFWILPIAIIETSGTLIRGEPNFPPIAPILLRVIVPPVISSVLSLLARANCCSRDNSFVI</sequence>
<keyword evidence="2" id="KW-1185">Reference proteome</keyword>
<dbReference type="EMBL" id="BKCP01010181">
    <property type="protein sequence ID" value="GER52167.1"/>
    <property type="molecule type" value="Genomic_DNA"/>
</dbReference>
<comment type="caution">
    <text evidence="1">The sequence shown here is derived from an EMBL/GenBank/DDBJ whole genome shotgun (WGS) entry which is preliminary data.</text>
</comment>
<gene>
    <name evidence="1" type="ORF">STAS_29597</name>
</gene>
<dbReference type="Proteomes" id="UP000325081">
    <property type="component" value="Unassembled WGS sequence"/>
</dbReference>
<name>A0A5A7R602_STRAF</name>
<evidence type="ECO:0000313" key="2">
    <source>
        <dbReference type="Proteomes" id="UP000325081"/>
    </source>
</evidence>
<evidence type="ECO:0000313" key="1">
    <source>
        <dbReference type="EMBL" id="GER52167.1"/>
    </source>
</evidence>
<organism evidence="1 2">
    <name type="scientific">Striga asiatica</name>
    <name type="common">Asiatic witchweed</name>
    <name type="synonym">Buchnera asiatica</name>
    <dbReference type="NCBI Taxonomy" id="4170"/>
    <lineage>
        <taxon>Eukaryota</taxon>
        <taxon>Viridiplantae</taxon>
        <taxon>Streptophyta</taxon>
        <taxon>Embryophyta</taxon>
        <taxon>Tracheophyta</taxon>
        <taxon>Spermatophyta</taxon>
        <taxon>Magnoliopsida</taxon>
        <taxon>eudicotyledons</taxon>
        <taxon>Gunneridae</taxon>
        <taxon>Pentapetalae</taxon>
        <taxon>asterids</taxon>
        <taxon>lamiids</taxon>
        <taxon>Lamiales</taxon>
        <taxon>Orobanchaceae</taxon>
        <taxon>Buchnereae</taxon>
        <taxon>Striga</taxon>
    </lineage>
</organism>
<reference evidence="2" key="1">
    <citation type="journal article" date="2019" name="Curr. Biol.">
        <title>Genome Sequence of Striga asiatica Provides Insight into the Evolution of Plant Parasitism.</title>
        <authorList>
            <person name="Yoshida S."/>
            <person name="Kim S."/>
            <person name="Wafula E.K."/>
            <person name="Tanskanen J."/>
            <person name="Kim Y.M."/>
            <person name="Honaas L."/>
            <person name="Yang Z."/>
            <person name="Spallek T."/>
            <person name="Conn C.E."/>
            <person name="Ichihashi Y."/>
            <person name="Cheong K."/>
            <person name="Cui S."/>
            <person name="Der J.P."/>
            <person name="Gundlach H."/>
            <person name="Jiao Y."/>
            <person name="Hori C."/>
            <person name="Ishida J.K."/>
            <person name="Kasahara H."/>
            <person name="Kiba T."/>
            <person name="Kim M.S."/>
            <person name="Koo N."/>
            <person name="Laohavisit A."/>
            <person name="Lee Y.H."/>
            <person name="Lumba S."/>
            <person name="McCourt P."/>
            <person name="Mortimer J.C."/>
            <person name="Mutuku J.M."/>
            <person name="Nomura T."/>
            <person name="Sasaki-Sekimoto Y."/>
            <person name="Seto Y."/>
            <person name="Wang Y."/>
            <person name="Wakatake T."/>
            <person name="Sakakibara H."/>
            <person name="Demura T."/>
            <person name="Yamaguchi S."/>
            <person name="Yoneyama K."/>
            <person name="Manabe R.I."/>
            <person name="Nelson D.C."/>
            <person name="Schulman A.H."/>
            <person name="Timko M.P."/>
            <person name="dePamphilis C.W."/>
            <person name="Choi D."/>
            <person name="Shirasu K."/>
        </authorList>
    </citation>
    <scope>NUCLEOTIDE SEQUENCE [LARGE SCALE GENOMIC DNA]</scope>
    <source>
        <strain evidence="2">cv. UVA1</strain>
    </source>
</reference>